<feature type="region of interest" description="Disordered" evidence="2">
    <location>
        <begin position="2378"/>
        <end position="2454"/>
    </location>
</feature>
<evidence type="ECO:0000256" key="3">
    <source>
        <dbReference type="SAM" id="Phobius"/>
    </source>
</evidence>
<dbReference type="PANTHER" id="PTHR37835:SF1">
    <property type="entry name" value="ALPHA-CLOSTRIPAIN"/>
    <property type="match status" value="1"/>
</dbReference>
<feature type="region of interest" description="Disordered" evidence="2">
    <location>
        <begin position="1553"/>
        <end position="1587"/>
    </location>
</feature>
<feature type="chain" id="PRO_5016043130" description="CUB domain-containing protein" evidence="4">
    <location>
        <begin position="32"/>
        <end position="2521"/>
    </location>
</feature>
<feature type="region of interest" description="Disordered" evidence="2">
    <location>
        <begin position="1653"/>
        <end position="1681"/>
    </location>
</feature>
<keyword evidence="1" id="KW-1015">Disulfide bond</keyword>
<keyword evidence="7" id="KW-1185">Reference proteome</keyword>
<feature type="region of interest" description="Disordered" evidence="2">
    <location>
        <begin position="2040"/>
        <end position="2117"/>
    </location>
</feature>
<evidence type="ECO:0000256" key="1">
    <source>
        <dbReference type="ARBA" id="ARBA00023157"/>
    </source>
</evidence>
<feature type="region of interest" description="Disordered" evidence="2">
    <location>
        <begin position="1990"/>
        <end position="2026"/>
    </location>
</feature>
<dbReference type="Proteomes" id="UP000247498">
    <property type="component" value="Unassembled WGS sequence"/>
</dbReference>
<feature type="region of interest" description="Disordered" evidence="2">
    <location>
        <begin position="1724"/>
        <end position="1749"/>
    </location>
</feature>
<dbReference type="STRING" id="307507.A0A2V0NMK1"/>
<evidence type="ECO:0000256" key="4">
    <source>
        <dbReference type="SAM" id="SignalP"/>
    </source>
</evidence>
<feature type="compositionally biased region" description="Pro residues" evidence="2">
    <location>
        <begin position="2399"/>
        <end position="2408"/>
    </location>
</feature>
<feature type="compositionally biased region" description="Gly residues" evidence="2">
    <location>
        <begin position="2142"/>
        <end position="2152"/>
    </location>
</feature>
<feature type="transmembrane region" description="Helical" evidence="3">
    <location>
        <begin position="2238"/>
        <end position="2261"/>
    </location>
</feature>
<feature type="region of interest" description="Disordered" evidence="2">
    <location>
        <begin position="2489"/>
        <end position="2521"/>
    </location>
</feature>
<protein>
    <recommendedName>
        <fullName evidence="5">CUB domain-containing protein</fullName>
    </recommendedName>
</protein>
<feature type="transmembrane region" description="Helical" evidence="3">
    <location>
        <begin position="2273"/>
        <end position="2293"/>
    </location>
</feature>
<feature type="compositionally biased region" description="Low complexity" evidence="2">
    <location>
        <begin position="2103"/>
        <end position="2117"/>
    </location>
</feature>
<feature type="region of interest" description="Disordered" evidence="2">
    <location>
        <begin position="2134"/>
        <end position="2155"/>
    </location>
</feature>
<gene>
    <name evidence="6" type="ORF">Rsub_01081</name>
</gene>
<proteinExistence type="predicted"/>
<feature type="compositionally biased region" description="Gly residues" evidence="2">
    <location>
        <begin position="2489"/>
        <end position="2499"/>
    </location>
</feature>
<feature type="domain" description="CUB" evidence="5">
    <location>
        <begin position="1195"/>
        <end position="1302"/>
    </location>
</feature>
<reference evidence="6 7" key="1">
    <citation type="journal article" date="2018" name="Sci. Rep.">
        <title>Raphidocelis subcapitata (=Pseudokirchneriella subcapitata) provides an insight into genome evolution and environmental adaptations in the Sphaeropleales.</title>
        <authorList>
            <person name="Suzuki S."/>
            <person name="Yamaguchi H."/>
            <person name="Nakajima N."/>
            <person name="Kawachi M."/>
        </authorList>
    </citation>
    <scope>NUCLEOTIDE SEQUENCE [LARGE SCALE GENOMIC DNA]</scope>
    <source>
        <strain evidence="6 7">NIES-35</strain>
    </source>
</reference>
<dbReference type="PANTHER" id="PTHR37835">
    <property type="entry name" value="ALPHA-CLOSTRIPAIN"/>
    <property type="match status" value="1"/>
</dbReference>
<dbReference type="CDD" id="cd00041">
    <property type="entry name" value="CUB"/>
    <property type="match status" value="1"/>
</dbReference>
<accession>A0A2V0NMK1</accession>
<dbReference type="InterPro" id="IPR000859">
    <property type="entry name" value="CUB_dom"/>
</dbReference>
<dbReference type="InterPro" id="IPR005077">
    <property type="entry name" value="Peptidase_C11"/>
</dbReference>
<dbReference type="PROSITE" id="PS01180">
    <property type="entry name" value="CUB"/>
    <property type="match status" value="1"/>
</dbReference>
<feature type="region of interest" description="Disordered" evidence="2">
    <location>
        <begin position="1880"/>
        <end position="1906"/>
    </location>
</feature>
<dbReference type="OrthoDB" id="542405at2759"/>
<keyword evidence="4" id="KW-0732">Signal</keyword>
<dbReference type="EMBL" id="BDRX01000004">
    <property type="protein sequence ID" value="GBF88369.1"/>
    <property type="molecule type" value="Genomic_DNA"/>
</dbReference>
<dbReference type="SUPFAM" id="SSF49854">
    <property type="entry name" value="Spermadhesin, CUB domain"/>
    <property type="match status" value="1"/>
</dbReference>
<keyword evidence="3" id="KW-1133">Transmembrane helix</keyword>
<comment type="caution">
    <text evidence="6">The sequence shown here is derived from an EMBL/GenBank/DDBJ whole genome shotgun (WGS) entry which is preliminary data.</text>
</comment>
<keyword evidence="3" id="KW-0812">Transmembrane</keyword>
<dbReference type="Gene3D" id="2.60.120.290">
    <property type="entry name" value="Spermadhesin, CUB domain"/>
    <property type="match status" value="1"/>
</dbReference>
<evidence type="ECO:0000313" key="7">
    <source>
        <dbReference type="Proteomes" id="UP000247498"/>
    </source>
</evidence>
<dbReference type="SMART" id="SM00042">
    <property type="entry name" value="CUB"/>
    <property type="match status" value="1"/>
</dbReference>
<organism evidence="6 7">
    <name type="scientific">Raphidocelis subcapitata</name>
    <dbReference type="NCBI Taxonomy" id="307507"/>
    <lineage>
        <taxon>Eukaryota</taxon>
        <taxon>Viridiplantae</taxon>
        <taxon>Chlorophyta</taxon>
        <taxon>core chlorophytes</taxon>
        <taxon>Chlorophyceae</taxon>
        <taxon>CS clade</taxon>
        <taxon>Sphaeropleales</taxon>
        <taxon>Selenastraceae</taxon>
        <taxon>Raphidocelis</taxon>
    </lineage>
</organism>
<evidence type="ECO:0000256" key="2">
    <source>
        <dbReference type="SAM" id="MobiDB-lite"/>
    </source>
</evidence>
<dbReference type="InParanoid" id="A0A2V0NMK1"/>
<dbReference type="Pfam" id="PF03415">
    <property type="entry name" value="Peptidase_C11"/>
    <property type="match status" value="1"/>
</dbReference>
<feature type="compositionally biased region" description="Low complexity" evidence="2">
    <location>
        <begin position="1724"/>
        <end position="1738"/>
    </location>
</feature>
<evidence type="ECO:0000259" key="5">
    <source>
        <dbReference type="PROSITE" id="PS01180"/>
    </source>
</evidence>
<dbReference type="InterPro" id="IPR035914">
    <property type="entry name" value="Sperma_CUB_dom_sf"/>
</dbReference>
<name>A0A2V0NMK1_9CHLO</name>
<dbReference type="Pfam" id="PF00431">
    <property type="entry name" value="CUB"/>
    <property type="match status" value="1"/>
</dbReference>
<sequence>MGAPQRRPLRAGAALAVLLVVAALCARPAAAGPTKWTFLIYMLADNDLECFALDDMAELMRGLAREPAGCSNPGCGAACPDGTTAVAQAACGTDGTSRTLRCCPSAPYPEVFLWVDRGVSQCLVDESRLRALGLDPSLLSSSWSNVRELLLLPGGKWQQRTSYQELDLANPETLATFLRTGLSVFPPSADRKHALVFWNHGSGWAGYGIDSTCSPLKAYTDRGCDMLTMATLARGLSAGLEYPPGSGTPYKLDVIGFDACLMAMYEVSLAMAPYSRYLLASEILEPGHGWDYSALGAITTGPAAGLSALDVGAALVRGYMQGGAEAGSVGLALALVDLGAFAQLQTDLSALARALRTQLETPGGNATGLALLQQRTKLGAIAGAQENVDIGAMLSRFAGAFTRTKNAGLLAQIGVAQASYKAAISFFERDNDLPDGTGMAIYFPPTRVSYDPWYDSFIASFATAATDWGRFLEALYALGDNLASAVNQQADFRFVEPYAVTYWAHTARAWVTHGSLTARLALDATLMYGFAAPDGRSWVMAGSVPGAVTDVAASGAWTGYLFGLIQDLNSTDADIDALSLAYADEDRQYGPDGKVTMMNLQVQVFYAASCQSPVRSLKMGMVKYSLNVTSGKSSMRLFVSAGNDVTGTWGEISPQQGGVVIPRLGKVWVDDTGDALSGTSFGYSSCLKWGYAGSIDVAAFNVAQAADVLGLDLTTDLMTRLVVDAVDGSSASIAGLFQPAQRTRGGCQCSQLWPYKWPNGTTTLVPGTCINPTDAATGAWCVFEPDSCPPGAQTGGADWDWCSPAVTLSGCTCARSYRYDSVTYYGACNNADNDAWGSWCVVDSASCPGPGRARGPGASVDYDYCQVRTQNGCFCSNTWSFGAVTYNGTCRTGLPAGRSNPLIGPDSTWCYVDPSSCPNAKHLDGYAFDFCGPPAGRVTAGGEACRLPADYQGVPLYDCASYNQTSPAAAAPWCFAASSGAPAACAPLTCSQGIERACPAGAPPPAGAPAEQLAPWAAPGCAKALCDARAALANVSACAGDTAAQRAALVGLYSALNSSTYYGAALAAAEPAANAASAAAAAAPAGLAAYCDARHGQLCVDDVIAPACPSIFRANNFWMLRTSADALCDLGCLTAMCGLQQRRRHFNASTGAACADAELENLIRWDVMDLMDTTCGWGVPAPLMCLELLSDPPACAPSSLLNATRGELSDGAPAGGGYAANSECQWTVELPEAQFIELAFSRFDTEPMYDTLTVEDLDGIIGIFSGPALPQNVSTDTGLLRLAFQTDGTIQRAGWAATYSAARTVQAALPACAAGTRLVQATLRTRAAAAEVSWSVARRKTTATAAAGAVISAVAGQLLTGGATPAIVMAGGLLPVSVELALPAAVKQAAFGEYKDFRSYTSYACLPPGDYTANLYDSNGDGWGGARLAVSSVEGAGGAARECALASDTVLASTTAVDFTLGATSAAATQECATLGFSGRAHYVLAHLLLAGDATVGLSLSKQKRLKDALASLLQVDVSQVGILGWSPPPASAARRLAEAGPARPRRRRRLLSPVASSAAGAARPLGEGLRFGGAPPPAEDADKGESVEQLLSRERASAWGGAAYEARGGAPAAAGARAHADKGLRALLPLMRPLRELAQHGALDAIGGSGWALEGQANPQPGGVRSQRPPAGAEPESGLAQQRRLQMLVVGEGGAWQPIGAAANATAGADGGAGAAAAALEALTPPGLGPPAEEGPPSDSGEGAEPWAGEFGVAGAPAMGPQPGEGEGATMTLPSGAQVAAAAVRPPPAVAVRRGFKRGSQPPASSAPPPGGRWQAGAFGRDVPARGLTRQQAAELVRQRVGRAKVLFVDAAGNALPAAQGGEAVHAFAAGRQLLEARDADGDGDADAGTQLGSEDGERRPAGHSSAAVLTAAFKSLVGPRAIVVGPVRERDAAPAAAAGRAAAAAANAPPGAARRRGRELQLLVVGEGAAWQRANASSGEGKHVLDSIGGAPAWRPVDGGNGDVSGSEAGDEGAPGELPPPADGGVAAVVVAAAGDAPPPIEVPAGFKESRAPPPAGGWRGGPPAGDTTAPGGYGGPEVPLFPALDPRPWRPKERRARQLGAGEPAAPPAEAQGAQGWEEALLEEGRPRRGRGLLQASSGDGGGGGGAGRGLLQSSGAGMMQVEVKVMGLSSAAEANATAAALRAAVSGGGLSGALAGGGWPDARAALGSVETGVTPLPGGDGLSAGGRLAAIRRAALIGTAAAVGGAALIAAAAAVVVRRMRCAASAQLAAARAAPGAAAGGAAAALALATPPPRRSPLPAAAPGAPFQQPPAARADCLPASYSSSASAVAGAGPGGRHLFEPAGAVPGGGFYSPAAAAAAGGFYPQVSAALAPRHASPPPASAYPTIQGGYGVGAPPPPPPPPQQQQQQFQGGGPFAYPRRTSPPPVPAGFYPPAGPAPAPAGAGAGGGERHHFIIATGASGAGGASGGAAPGAGVSGGAGGVGGGGGGGPGGVPGFPADGAAYATVTRGGSRGKLL</sequence>
<keyword evidence="3" id="KW-0472">Membrane</keyword>
<dbReference type="Gene3D" id="3.40.50.11970">
    <property type="match status" value="1"/>
</dbReference>
<feature type="signal peptide" evidence="4">
    <location>
        <begin position="1"/>
        <end position="31"/>
    </location>
</feature>
<evidence type="ECO:0000313" key="6">
    <source>
        <dbReference type="EMBL" id="GBF88369.1"/>
    </source>
</evidence>